<reference evidence="2" key="1">
    <citation type="journal article" date="2013" name="Nature">
        <title>Draft genome of the wheat A-genome progenitor Triticum urartu.</title>
        <authorList>
            <person name="Ling H.Q."/>
            <person name="Zhao S."/>
            <person name="Liu D."/>
            <person name="Wang J."/>
            <person name="Sun H."/>
            <person name="Zhang C."/>
            <person name="Fan H."/>
            <person name="Li D."/>
            <person name="Dong L."/>
            <person name="Tao Y."/>
            <person name="Gao C."/>
            <person name="Wu H."/>
            <person name="Li Y."/>
            <person name="Cui Y."/>
            <person name="Guo X."/>
            <person name="Zheng S."/>
            <person name="Wang B."/>
            <person name="Yu K."/>
            <person name="Liang Q."/>
            <person name="Yang W."/>
            <person name="Lou X."/>
            <person name="Chen J."/>
            <person name="Feng M."/>
            <person name="Jian J."/>
            <person name="Zhang X."/>
            <person name="Luo G."/>
            <person name="Jiang Y."/>
            <person name="Liu J."/>
            <person name="Wang Z."/>
            <person name="Sha Y."/>
            <person name="Zhang B."/>
            <person name="Wu H."/>
            <person name="Tang D."/>
            <person name="Shen Q."/>
            <person name="Xue P."/>
            <person name="Zou S."/>
            <person name="Wang X."/>
            <person name="Liu X."/>
            <person name="Wang F."/>
            <person name="Yang Y."/>
            <person name="An X."/>
            <person name="Dong Z."/>
            <person name="Zhang K."/>
            <person name="Zhang X."/>
            <person name="Luo M.C."/>
            <person name="Dvorak J."/>
            <person name="Tong Y."/>
            <person name="Wang J."/>
            <person name="Yang H."/>
            <person name="Li Z."/>
            <person name="Wang D."/>
            <person name="Zhang A."/>
            <person name="Wang J."/>
        </authorList>
    </citation>
    <scope>NUCLEOTIDE SEQUENCE</scope>
    <source>
        <strain evidence="2">cv. G1812</strain>
    </source>
</reference>
<organism evidence="1 2">
    <name type="scientific">Triticum urartu</name>
    <name type="common">Red wild einkorn</name>
    <name type="synonym">Crithodium urartu</name>
    <dbReference type="NCBI Taxonomy" id="4572"/>
    <lineage>
        <taxon>Eukaryota</taxon>
        <taxon>Viridiplantae</taxon>
        <taxon>Streptophyta</taxon>
        <taxon>Embryophyta</taxon>
        <taxon>Tracheophyta</taxon>
        <taxon>Spermatophyta</taxon>
        <taxon>Magnoliopsida</taxon>
        <taxon>Liliopsida</taxon>
        <taxon>Poales</taxon>
        <taxon>Poaceae</taxon>
        <taxon>BOP clade</taxon>
        <taxon>Pooideae</taxon>
        <taxon>Triticodae</taxon>
        <taxon>Triticeae</taxon>
        <taxon>Triticinae</taxon>
        <taxon>Triticum</taxon>
    </lineage>
</organism>
<accession>A0A8R7NXY2</accession>
<protein>
    <submittedName>
        <fullName evidence="1">Uncharacterized protein</fullName>
    </submittedName>
</protein>
<name>A0A8R7NXY2_TRIUA</name>
<evidence type="ECO:0000313" key="1">
    <source>
        <dbReference type="EnsemblPlants" id="TuG1812G0100000605.01.T01.cds359558"/>
    </source>
</evidence>
<reference evidence="1" key="3">
    <citation type="submission" date="2022-06" db="UniProtKB">
        <authorList>
            <consortium name="EnsemblPlants"/>
        </authorList>
    </citation>
    <scope>IDENTIFICATION</scope>
</reference>
<keyword evidence="2" id="KW-1185">Reference proteome</keyword>
<dbReference type="Proteomes" id="UP000015106">
    <property type="component" value="Chromosome 1"/>
</dbReference>
<evidence type="ECO:0000313" key="2">
    <source>
        <dbReference type="Proteomes" id="UP000015106"/>
    </source>
</evidence>
<proteinExistence type="predicted"/>
<dbReference type="AlphaFoldDB" id="A0A8R7NXY2"/>
<reference evidence="1" key="2">
    <citation type="submission" date="2018-03" db="EMBL/GenBank/DDBJ databases">
        <title>The Triticum urartu genome reveals the dynamic nature of wheat genome evolution.</title>
        <authorList>
            <person name="Ling H."/>
            <person name="Ma B."/>
            <person name="Shi X."/>
            <person name="Liu H."/>
            <person name="Dong L."/>
            <person name="Sun H."/>
            <person name="Cao Y."/>
            <person name="Gao Q."/>
            <person name="Zheng S."/>
            <person name="Li Y."/>
            <person name="Yu Y."/>
            <person name="Du H."/>
            <person name="Qi M."/>
            <person name="Li Y."/>
            <person name="Yu H."/>
            <person name="Cui Y."/>
            <person name="Wang N."/>
            <person name="Chen C."/>
            <person name="Wu H."/>
            <person name="Zhao Y."/>
            <person name="Zhang J."/>
            <person name="Li Y."/>
            <person name="Zhou W."/>
            <person name="Zhang B."/>
            <person name="Hu W."/>
            <person name="Eijk M."/>
            <person name="Tang J."/>
            <person name="Witsenboer H."/>
            <person name="Zhao S."/>
            <person name="Li Z."/>
            <person name="Zhang A."/>
            <person name="Wang D."/>
            <person name="Liang C."/>
        </authorList>
    </citation>
    <scope>NUCLEOTIDE SEQUENCE [LARGE SCALE GENOMIC DNA]</scope>
    <source>
        <strain evidence="1">cv. G1812</strain>
    </source>
</reference>
<dbReference type="Gramene" id="TuG1812G0100000605.01.T01">
    <property type="protein sequence ID" value="TuG1812G0100000605.01.T01.cds359558"/>
    <property type="gene ID" value="TuG1812G0100000605.01"/>
</dbReference>
<sequence length="61" mass="7245">MPCRRKKKSWKHLTTFRHFQLTVLNCSCDSIVMVSYRLCTKEFVLQVEMSVKYEQGKSISN</sequence>
<dbReference type="EnsemblPlants" id="TuG1812G0100000605.01.T01">
    <property type="protein sequence ID" value="TuG1812G0100000605.01.T01.cds359558"/>
    <property type="gene ID" value="TuG1812G0100000605.01"/>
</dbReference>